<protein>
    <submittedName>
        <fullName evidence="1">CBD9-like protein</fullName>
    </submittedName>
</protein>
<evidence type="ECO:0000313" key="1">
    <source>
        <dbReference type="EMBL" id="KAF9648995.1"/>
    </source>
</evidence>
<organism evidence="1 2">
    <name type="scientific">Thelephora ganbajun</name>
    <name type="common">Ganba fungus</name>
    <dbReference type="NCBI Taxonomy" id="370292"/>
    <lineage>
        <taxon>Eukaryota</taxon>
        <taxon>Fungi</taxon>
        <taxon>Dikarya</taxon>
        <taxon>Basidiomycota</taxon>
        <taxon>Agaricomycotina</taxon>
        <taxon>Agaricomycetes</taxon>
        <taxon>Thelephorales</taxon>
        <taxon>Thelephoraceae</taxon>
        <taxon>Thelephora</taxon>
    </lineage>
</organism>
<dbReference type="EMBL" id="MU118004">
    <property type="protein sequence ID" value="KAF9648995.1"/>
    <property type="molecule type" value="Genomic_DNA"/>
</dbReference>
<name>A0ACB6ZGR4_THEGA</name>
<reference evidence="1" key="2">
    <citation type="journal article" date="2020" name="Nat. Commun.">
        <title>Large-scale genome sequencing of mycorrhizal fungi provides insights into the early evolution of symbiotic traits.</title>
        <authorList>
            <person name="Miyauchi S."/>
            <person name="Kiss E."/>
            <person name="Kuo A."/>
            <person name="Drula E."/>
            <person name="Kohler A."/>
            <person name="Sanchez-Garcia M."/>
            <person name="Morin E."/>
            <person name="Andreopoulos B."/>
            <person name="Barry K.W."/>
            <person name="Bonito G."/>
            <person name="Buee M."/>
            <person name="Carver A."/>
            <person name="Chen C."/>
            <person name="Cichocki N."/>
            <person name="Clum A."/>
            <person name="Culley D."/>
            <person name="Crous P.W."/>
            <person name="Fauchery L."/>
            <person name="Girlanda M."/>
            <person name="Hayes R.D."/>
            <person name="Keri Z."/>
            <person name="LaButti K."/>
            <person name="Lipzen A."/>
            <person name="Lombard V."/>
            <person name="Magnuson J."/>
            <person name="Maillard F."/>
            <person name="Murat C."/>
            <person name="Nolan M."/>
            <person name="Ohm R.A."/>
            <person name="Pangilinan J."/>
            <person name="Pereira M.F."/>
            <person name="Perotto S."/>
            <person name="Peter M."/>
            <person name="Pfister S."/>
            <person name="Riley R."/>
            <person name="Sitrit Y."/>
            <person name="Stielow J.B."/>
            <person name="Szollosi G."/>
            <person name="Zifcakova L."/>
            <person name="Stursova M."/>
            <person name="Spatafora J.W."/>
            <person name="Tedersoo L."/>
            <person name="Vaario L.M."/>
            <person name="Yamada A."/>
            <person name="Yan M."/>
            <person name="Wang P."/>
            <person name="Xu J."/>
            <person name="Bruns T."/>
            <person name="Baldrian P."/>
            <person name="Vilgalys R."/>
            <person name="Dunand C."/>
            <person name="Henrissat B."/>
            <person name="Grigoriev I.V."/>
            <person name="Hibbett D."/>
            <person name="Nagy L.G."/>
            <person name="Martin F.M."/>
        </authorList>
    </citation>
    <scope>NUCLEOTIDE SEQUENCE</scope>
    <source>
        <strain evidence="1">P2</strain>
    </source>
</reference>
<sequence length="381" mass="41334">MCVNATVTGSEVEYILSSTGVRTIGWMGIGWGRQMSGSKIVVVWPNSDGTFTLSQRIATGHVLPSVDSNPSRVATMQQSASDVTGSLPKFAFTMPVATVGTENIIWAFGLTNPGSTSPSASFTQHWDVGQSSLDLSKSLSTSTSSTSTPSSTNGSGNNGNNSSSNNNNNNNNGGTSLPLTKTDRMIIAHGILCLVGFLFFLPLGALIARYFRTSTTAWFKVHQTIQSFIAGPIITVGWALGVAIVATGGGPHFTDTHTRLGLAIFILYVVQVLLGNIIHLFKPKSFLRRRPIQNYLHGFLGIVIIGISFYQVRIGYKIEYIEATGRDPLPKAVDIVYYVWVAVIPLLYFAGLSFLPKQYKQEAASRRRKEVSYEMDGGYRD</sequence>
<dbReference type="Proteomes" id="UP000886501">
    <property type="component" value="Unassembled WGS sequence"/>
</dbReference>
<keyword evidence="2" id="KW-1185">Reference proteome</keyword>
<accession>A0ACB6ZGR4</accession>
<reference evidence="1" key="1">
    <citation type="submission" date="2019-10" db="EMBL/GenBank/DDBJ databases">
        <authorList>
            <consortium name="DOE Joint Genome Institute"/>
            <person name="Kuo A."/>
            <person name="Miyauchi S."/>
            <person name="Kiss E."/>
            <person name="Drula E."/>
            <person name="Kohler A."/>
            <person name="Sanchez-Garcia M."/>
            <person name="Andreopoulos B."/>
            <person name="Barry K.W."/>
            <person name="Bonito G."/>
            <person name="Buee M."/>
            <person name="Carver A."/>
            <person name="Chen C."/>
            <person name="Cichocki N."/>
            <person name="Clum A."/>
            <person name="Culley D."/>
            <person name="Crous P.W."/>
            <person name="Fauchery L."/>
            <person name="Girlanda M."/>
            <person name="Hayes R."/>
            <person name="Keri Z."/>
            <person name="Labutti K."/>
            <person name="Lipzen A."/>
            <person name="Lombard V."/>
            <person name="Magnuson J."/>
            <person name="Maillard F."/>
            <person name="Morin E."/>
            <person name="Murat C."/>
            <person name="Nolan M."/>
            <person name="Ohm R."/>
            <person name="Pangilinan J."/>
            <person name="Pereira M."/>
            <person name="Perotto S."/>
            <person name="Peter M."/>
            <person name="Riley R."/>
            <person name="Sitrit Y."/>
            <person name="Stielow B."/>
            <person name="Szollosi G."/>
            <person name="Zifcakova L."/>
            <person name="Stursova M."/>
            <person name="Spatafora J.W."/>
            <person name="Tedersoo L."/>
            <person name="Vaario L.-M."/>
            <person name="Yamada A."/>
            <person name="Yan M."/>
            <person name="Wang P."/>
            <person name="Xu J."/>
            <person name="Bruns T."/>
            <person name="Baldrian P."/>
            <person name="Vilgalys R."/>
            <person name="Henrissat B."/>
            <person name="Grigoriev I.V."/>
            <person name="Hibbett D."/>
            <person name="Nagy L.G."/>
            <person name="Martin F.M."/>
        </authorList>
    </citation>
    <scope>NUCLEOTIDE SEQUENCE</scope>
    <source>
        <strain evidence="1">P2</strain>
    </source>
</reference>
<comment type="caution">
    <text evidence="1">The sequence shown here is derived from an EMBL/GenBank/DDBJ whole genome shotgun (WGS) entry which is preliminary data.</text>
</comment>
<gene>
    <name evidence="1" type="ORF">BDM02DRAFT_3095485</name>
</gene>
<evidence type="ECO:0000313" key="2">
    <source>
        <dbReference type="Proteomes" id="UP000886501"/>
    </source>
</evidence>
<proteinExistence type="predicted"/>